<evidence type="ECO:0000313" key="1">
    <source>
        <dbReference type="EMBL" id="KAJ4151210.1"/>
    </source>
</evidence>
<comment type="caution">
    <text evidence="1">The sequence shown here is derived from an EMBL/GenBank/DDBJ whole genome shotgun (WGS) entry which is preliminary data.</text>
</comment>
<dbReference type="Proteomes" id="UP001144673">
    <property type="component" value="Chromosome 4"/>
</dbReference>
<gene>
    <name evidence="1" type="ORF">LMH87_011924</name>
</gene>
<dbReference type="GeneID" id="80899083"/>
<dbReference type="EMBL" id="JAJHUN010000009">
    <property type="protein sequence ID" value="KAJ4151210.1"/>
    <property type="molecule type" value="Genomic_DNA"/>
</dbReference>
<proteinExistence type="predicted"/>
<reference evidence="1" key="1">
    <citation type="journal article" date="2023" name="Access Microbiol">
        <title>De-novo genome assembly for Akanthomyces muscarius, a biocontrol agent of insect agricultural pests.</title>
        <authorList>
            <person name="Erdos Z."/>
            <person name="Studholme D.J."/>
            <person name="Raymond B."/>
            <person name="Sharma M."/>
        </authorList>
    </citation>
    <scope>NUCLEOTIDE SEQUENCE</scope>
    <source>
        <strain evidence="1">Ve6</strain>
    </source>
</reference>
<keyword evidence="2" id="KW-1185">Reference proteome</keyword>
<sequence length="96" mass="10501">MHFTMSYCATVHHDPAVAPGPFLLSRAGQEPLIGYCPVACSQKDIVLPIPWYKDMPPPVLAPEPVKLEQARSRFFLATKEAAAAQNGKTLNECHAL</sequence>
<evidence type="ECO:0000313" key="2">
    <source>
        <dbReference type="Proteomes" id="UP001144673"/>
    </source>
</evidence>
<protein>
    <submittedName>
        <fullName evidence="1">Uncharacterized protein</fullName>
    </submittedName>
</protein>
<dbReference type="KEGG" id="amus:LMH87_011924"/>
<dbReference type="RefSeq" id="XP_056052924.1">
    <property type="nucleotide sequence ID" value="XM_056201143.1"/>
</dbReference>
<name>A0A9W8QAP3_AKAMU</name>
<dbReference type="AlphaFoldDB" id="A0A9W8QAP3"/>
<accession>A0A9W8QAP3</accession>
<organism evidence="1 2">
    <name type="scientific">Akanthomyces muscarius</name>
    <name type="common">Entomopathogenic fungus</name>
    <name type="synonym">Lecanicillium muscarium</name>
    <dbReference type="NCBI Taxonomy" id="2231603"/>
    <lineage>
        <taxon>Eukaryota</taxon>
        <taxon>Fungi</taxon>
        <taxon>Dikarya</taxon>
        <taxon>Ascomycota</taxon>
        <taxon>Pezizomycotina</taxon>
        <taxon>Sordariomycetes</taxon>
        <taxon>Hypocreomycetidae</taxon>
        <taxon>Hypocreales</taxon>
        <taxon>Cordycipitaceae</taxon>
        <taxon>Akanthomyces</taxon>
    </lineage>
</organism>